<sequence>MSNADAALTWHCNADVAGGPLPGLRGTLELAGLSVACAITEVYAVAKHQRVLVICGPGNNGGDGLVAARHLRHFGYSPVICYPKRTDKPLYKGLVTQLESLHIPFVTVGELTAPLSSDYDIILDAIFGFSFKGTPRPPFDSVLKMLAVPEDKTAADLGVPPIVSVDIPSGWDVEGGDVNSIGLRPDMLVCSK</sequence>
<keyword evidence="5" id="KW-0547">Nucleotide-binding</keyword>
<dbReference type="GO" id="GO:0000166">
    <property type="term" value="F:nucleotide binding"/>
    <property type="evidence" value="ECO:0007669"/>
    <property type="project" value="UniProtKB-KW"/>
</dbReference>
<evidence type="ECO:0000313" key="12">
    <source>
        <dbReference type="Proteomes" id="UP000265515"/>
    </source>
</evidence>
<dbReference type="PROSITE" id="PS51385">
    <property type="entry name" value="YJEF_N"/>
    <property type="match status" value="1"/>
</dbReference>
<dbReference type="GO" id="GO:0052856">
    <property type="term" value="F:NAD(P)HX epimerase activity"/>
    <property type="evidence" value="ECO:0007669"/>
    <property type="project" value="UniProtKB-EC"/>
</dbReference>
<dbReference type="NCBIfam" id="TIGR00197">
    <property type="entry name" value="yjeF_nterm"/>
    <property type="match status" value="1"/>
</dbReference>
<gene>
    <name evidence="11" type="ORF">CBR_g24313</name>
</gene>
<keyword evidence="6" id="KW-0521">NADP</keyword>
<dbReference type="InterPro" id="IPR032976">
    <property type="entry name" value="YJEFN_prot_NAXE-like"/>
</dbReference>
<reference evidence="11 12" key="1">
    <citation type="journal article" date="2018" name="Cell">
        <title>The Chara Genome: Secondary Complexity and Implications for Plant Terrestrialization.</title>
        <authorList>
            <person name="Nishiyama T."/>
            <person name="Sakayama H."/>
            <person name="Vries J.D."/>
            <person name="Buschmann H."/>
            <person name="Saint-Marcoux D."/>
            <person name="Ullrich K.K."/>
            <person name="Haas F.B."/>
            <person name="Vanderstraeten L."/>
            <person name="Becker D."/>
            <person name="Lang D."/>
            <person name="Vosolsobe S."/>
            <person name="Rombauts S."/>
            <person name="Wilhelmsson P.K.I."/>
            <person name="Janitza P."/>
            <person name="Kern R."/>
            <person name="Heyl A."/>
            <person name="Rumpler F."/>
            <person name="Villalobos L.I.A.C."/>
            <person name="Clay J.M."/>
            <person name="Skokan R."/>
            <person name="Toyoda A."/>
            <person name="Suzuki Y."/>
            <person name="Kagoshima H."/>
            <person name="Schijlen E."/>
            <person name="Tajeshwar N."/>
            <person name="Catarino B."/>
            <person name="Hetherington A.J."/>
            <person name="Saltykova A."/>
            <person name="Bonnot C."/>
            <person name="Breuninger H."/>
            <person name="Symeonidi A."/>
            <person name="Radhakrishnan G.V."/>
            <person name="Van Nieuwerburgh F."/>
            <person name="Deforce D."/>
            <person name="Chang C."/>
            <person name="Karol K.G."/>
            <person name="Hedrich R."/>
            <person name="Ulvskov P."/>
            <person name="Glockner G."/>
            <person name="Delwiche C.F."/>
            <person name="Petrasek J."/>
            <person name="Van de Peer Y."/>
            <person name="Friml J."/>
            <person name="Beilby M."/>
            <person name="Dolan L."/>
            <person name="Kohara Y."/>
            <person name="Sugano S."/>
            <person name="Fujiyama A."/>
            <person name="Delaux P.-M."/>
            <person name="Quint M."/>
            <person name="TheiBen G."/>
            <person name="Hagemann M."/>
            <person name="Harholt J."/>
            <person name="Dunand C."/>
            <person name="Zachgo S."/>
            <person name="Langdale J."/>
            <person name="Maumus F."/>
            <person name="Straeten D.V.D."/>
            <person name="Gould S.B."/>
            <person name="Rensing S.A."/>
        </authorList>
    </citation>
    <scope>NUCLEOTIDE SEQUENCE [LARGE SCALE GENOMIC DNA]</scope>
    <source>
        <strain evidence="11 12">S276</strain>
    </source>
</reference>
<keyword evidence="12" id="KW-1185">Reference proteome</keyword>
<comment type="caution">
    <text evidence="11">The sequence shown here is derived from an EMBL/GenBank/DDBJ whole genome shotgun (WGS) entry which is preliminary data.</text>
</comment>
<dbReference type="STRING" id="69332.A0A388JMJ1"/>
<evidence type="ECO:0000256" key="3">
    <source>
        <dbReference type="ARBA" id="ARBA00012228"/>
    </source>
</evidence>
<evidence type="ECO:0000256" key="6">
    <source>
        <dbReference type="ARBA" id="ARBA00022857"/>
    </source>
</evidence>
<keyword evidence="4" id="KW-0479">Metal-binding</keyword>
<dbReference type="PANTHER" id="PTHR13232">
    <property type="entry name" value="NAD(P)H-HYDRATE EPIMERASE"/>
    <property type="match status" value="1"/>
</dbReference>
<evidence type="ECO:0000259" key="10">
    <source>
        <dbReference type="PROSITE" id="PS51385"/>
    </source>
</evidence>
<dbReference type="GO" id="GO:0046872">
    <property type="term" value="F:metal ion binding"/>
    <property type="evidence" value="ECO:0007669"/>
    <property type="project" value="UniProtKB-KW"/>
</dbReference>
<dbReference type="Proteomes" id="UP000265515">
    <property type="component" value="Unassembled WGS sequence"/>
</dbReference>
<proteinExistence type="predicted"/>
<keyword evidence="7" id="KW-0630">Potassium</keyword>
<keyword evidence="8" id="KW-0520">NAD</keyword>
<evidence type="ECO:0000256" key="2">
    <source>
        <dbReference type="ARBA" id="ARBA00000909"/>
    </source>
</evidence>
<comment type="catalytic activity">
    <reaction evidence="2">
        <text>(6R)-NADPHX = (6S)-NADPHX</text>
        <dbReference type="Rhea" id="RHEA:32227"/>
        <dbReference type="ChEBI" id="CHEBI:64076"/>
        <dbReference type="ChEBI" id="CHEBI:64077"/>
        <dbReference type="EC" id="5.1.99.6"/>
    </reaction>
</comment>
<dbReference type="AlphaFoldDB" id="A0A388JMJ1"/>
<dbReference type="Gramene" id="GBG58963">
    <property type="protein sequence ID" value="GBG58963"/>
    <property type="gene ID" value="CBR_g24313"/>
</dbReference>
<dbReference type="SUPFAM" id="SSF64153">
    <property type="entry name" value="YjeF N-terminal domain-like"/>
    <property type="match status" value="1"/>
</dbReference>
<dbReference type="Pfam" id="PF03853">
    <property type="entry name" value="YjeF_N"/>
    <property type="match status" value="1"/>
</dbReference>
<dbReference type="PANTHER" id="PTHR13232:SF10">
    <property type="entry name" value="NAD(P)H-HYDRATE EPIMERASE"/>
    <property type="match status" value="1"/>
</dbReference>
<dbReference type="GO" id="GO:0005739">
    <property type="term" value="C:mitochondrion"/>
    <property type="evidence" value="ECO:0007669"/>
    <property type="project" value="TreeGrafter"/>
</dbReference>
<evidence type="ECO:0000256" key="8">
    <source>
        <dbReference type="ARBA" id="ARBA00023027"/>
    </source>
</evidence>
<name>A0A388JMJ1_CHABU</name>
<keyword evidence="9" id="KW-0413">Isomerase</keyword>
<evidence type="ECO:0000313" key="11">
    <source>
        <dbReference type="EMBL" id="GBG58963.1"/>
    </source>
</evidence>
<dbReference type="EC" id="5.1.99.6" evidence="3"/>
<dbReference type="Gene3D" id="3.40.50.10260">
    <property type="entry name" value="YjeF N-terminal domain"/>
    <property type="match status" value="1"/>
</dbReference>
<evidence type="ECO:0000256" key="9">
    <source>
        <dbReference type="ARBA" id="ARBA00023235"/>
    </source>
</evidence>
<feature type="domain" description="YjeF N-terminal" evidence="10">
    <location>
        <begin position="1"/>
        <end position="192"/>
    </location>
</feature>
<evidence type="ECO:0000256" key="7">
    <source>
        <dbReference type="ARBA" id="ARBA00022958"/>
    </source>
</evidence>
<dbReference type="OrthoDB" id="10064708at2759"/>
<comment type="catalytic activity">
    <reaction evidence="1">
        <text>(6R)-NADHX = (6S)-NADHX</text>
        <dbReference type="Rhea" id="RHEA:32215"/>
        <dbReference type="ChEBI" id="CHEBI:64074"/>
        <dbReference type="ChEBI" id="CHEBI:64075"/>
        <dbReference type="EC" id="5.1.99.6"/>
    </reaction>
</comment>
<protein>
    <recommendedName>
        <fullName evidence="3">NAD(P)H-hydrate epimerase</fullName>
        <ecNumber evidence="3">5.1.99.6</ecNumber>
    </recommendedName>
</protein>
<dbReference type="EMBL" id="BFEA01000002">
    <property type="protein sequence ID" value="GBG58963.1"/>
    <property type="molecule type" value="Genomic_DNA"/>
</dbReference>
<evidence type="ECO:0000256" key="1">
    <source>
        <dbReference type="ARBA" id="ARBA00000013"/>
    </source>
</evidence>
<dbReference type="InterPro" id="IPR036652">
    <property type="entry name" value="YjeF_N_dom_sf"/>
</dbReference>
<dbReference type="InterPro" id="IPR004443">
    <property type="entry name" value="YjeF_N_dom"/>
</dbReference>
<evidence type="ECO:0000256" key="5">
    <source>
        <dbReference type="ARBA" id="ARBA00022741"/>
    </source>
</evidence>
<organism evidence="11 12">
    <name type="scientific">Chara braunii</name>
    <name type="common">Braun's stonewort</name>
    <dbReference type="NCBI Taxonomy" id="69332"/>
    <lineage>
        <taxon>Eukaryota</taxon>
        <taxon>Viridiplantae</taxon>
        <taxon>Streptophyta</taxon>
        <taxon>Charophyceae</taxon>
        <taxon>Charales</taxon>
        <taxon>Characeae</taxon>
        <taxon>Chara</taxon>
    </lineage>
</organism>
<accession>A0A388JMJ1</accession>
<evidence type="ECO:0000256" key="4">
    <source>
        <dbReference type="ARBA" id="ARBA00022723"/>
    </source>
</evidence>